<reference evidence="2" key="1">
    <citation type="submission" date="2019-09" db="EMBL/GenBank/DDBJ databases">
        <authorList>
            <person name="Li J."/>
        </authorList>
    </citation>
    <scope>NUCLEOTIDE SEQUENCE [LARGE SCALE GENOMIC DNA]</scope>
    <source>
        <strain evidence="2">NRBC 14897</strain>
    </source>
</reference>
<organism evidence="2 3">
    <name type="scientific">Aeromicrobium fastidiosum</name>
    <dbReference type="NCBI Taxonomy" id="52699"/>
    <lineage>
        <taxon>Bacteria</taxon>
        <taxon>Bacillati</taxon>
        <taxon>Actinomycetota</taxon>
        <taxon>Actinomycetes</taxon>
        <taxon>Propionibacteriales</taxon>
        <taxon>Nocardioidaceae</taxon>
        <taxon>Aeromicrobium</taxon>
    </lineage>
</organism>
<sequence length="64" mass="7062">MRRRRPDAPGRRTPARRPGWPSSRLRTAGHPIRAPPPAPRSCAAEPARSGLARSCRSPWRTPAS</sequence>
<gene>
    <name evidence="2" type="ORF">ESP62_015310</name>
</gene>
<feature type="compositionally biased region" description="Basic and acidic residues" evidence="1">
    <location>
        <begin position="1"/>
        <end position="10"/>
    </location>
</feature>
<accession>A0A641AJ92</accession>
<name>A0A641AJ92_9ACTN</name>
<proteinExistence type="predicted"/>
<evidence type="ECO:0000313" key="3">
    <source>
        <dbReference type="Proteomes" id="UP001515100"/>
    </source>
</evidence>
<dbReference type="EMBL" id="SDPP02000004">
    <property type="protein sequence ID" value="KAA1374959.1"/>
    <property type="molecule type" value="Genomic_DNA"/>
</dbReference>
<evidence type="ECO:0000256" key="1">
    <source>
        <dbReference type="SAM" id="MobiDB-lite"/>
    </source>
</evidence>
<dbReference type="AlphaFoldDB" id="A0A641AJ92"/>
<feature type="region of interest" description="Disordered" evidence="1">
    <location>
        <begin position="1"/>
        <end position="64"/>
    </location>
</feature>
<evidence type="ECO:0000313" key="2">
    <source>
        <dbReference type="EMBL" id="KAA1374959.1"/>
    </source>
</evidence>
<dbReference type="Proteomes" id="UP001515100">
    <property type="component" value="Unassembled WGS sequence"/>
</dbReference>
<comment type="caution">
    <text evidence="2">The sequence shown here is derived from an EMBL/GenBank/DDBJ whole genome shotgun (WGS) entry which is preliminary data.</text>
</comment>
<keyword evidence="3" id="KW-1185">Reference proteome</keyword>
<protein>
    <submittedName>
        <fullName evidence="2">Uncharacterized protein</fullName>
    </submittedName>
</protein>